<evidence type="ECO:0000256" key="1">
    <source>
        <dbReference type="SAM" id="MobiDB-lite"/>
    </source>
</evidence>
<sequence>SALPAHNYFEIFKGMVTRNYTLAWFYNTSEGNRYYSPSLNVPSGDDGNIGETGSSSETSDADKTSNIGETSNISKT</sequence>
<dbReference type="Proteomes" id="UP000789901">
    <property type="component" value="Unassembled WGS sequence"/>
</dbReference>
<gene>
    <name evidence="2" type="ORF">GMARGA_LOCUS27699</name>
</gene>
<proteinExistence type="predicted"/>
<evidence type="ECO:0000313" key="3">
    <source>
        <dbReference type="Proteomes" id="UP000789901"/>
    </source>
</evidence>
<feature type="compositionally biased region" description="Polar residues" evidence="1">
    <location>
        <begin position="51"/>
        <end position="76"/>
    </location>
</feature>
<keyword evidence="3" id="KW-1185">Reference proteome</keyword>
<feature type="non-terminal residue" evidence="2">
    <location>
        <position position="76"/>
    </location>
</feature>
<accession>A0ABN7W7X8</accession>
<protein>
    <submittedName>
        <fullName evidence="2">30369_t:CDS:1</fullName>
    </submittedName>
</protein>
<feature type="region of interest" description="Disordered" evidence="1">
    <location>
        <begin position="35"/>
        <end position="76"/>
    </location>
</feature>
<evidence type="ECO:0000313" key="2">
    <source>
        <dbReference type="EMBL" id="CAG8820918.1"/>
    </source>
</evidence>
<comment type="caution">
    <text evidence="2">The sequence shown here is derived from an EMBL/GenBank/DDBJ whole genome shotgun (WGS) entry which is preliminary data.</text>
</comment>
<reference evidence="2 3" key="1">
    <citation type="submission" date="2021-06" db="EMBL/GenBank/DDBJ databases">
        <authorList>
            <person name="Kallberg Y."/>
            <person name="Tangrot J."/>
            <person name="Rosling A."/>
        </authorList>
    </citation>
    <scope>NUCLEOTIDE SEQUENCE [LARGE SCALE GENOMIC DNA]</scope>
    <source>
        <strain evidence="2 3">120-4 pot B 10/14</strain>
    </source>
</reference>
<feature type="non-terminal residue" evidence="2">
    <location>
        <position position="1"/>
    </location>
</feature>
<name>A0ABN7W7X8_GIGMA</name>
<organism evidence="2 3">
    <name type="scientific">Gigaspora margarita</name>
    <dbReference type="NCBI Taxonomy" id="4874"/>
    <lineage>
        <taxon>Eukaryota</taxon>
        <taxon>Fungi</taxon>
        <taxon>Fungi incertae sedis</taxon>
        <taxon>Mucoromycota</taxon>
        <taxon>Glomeromycotina</taxon>
        <taxon>Glomeromycetes</taxon>
        <taxon>Diversisporales</taxon>
        <taxon>Gigasporaceae</taxon>
        <taxon>Gigaspora</taxon>
    </lineage>
</organism>
<dbReference type="EMBL" id="CAJVQB010034264">
    <property type="protein sequence ID" value="CAG8820918.1"/>
    <property type="molecule type" value="Genomic_DNA"/>
</dbReference>